<dbReference type="Proteomes" id="UP000189513">
    <property type="component" value="Unassembled WGS sequence"/>
</dbReference>
<gene>
    <name evidence="4" type="ORF">BON22_5417</name>
</gene>
<dbReference type="InterPro" id="IPR015915">
    <property type="entry name" value="Kelch-typ_b-propeller"/>
</dbReference>
<proteinExistence type="predicted"/>
<organism evidence="4 5">
    <name type="scientific">Cyberlindnera fabianii</name>
    <name type="common">Yeast</name>
    <name type="synonym">Hansenula fabianii</name>
    <dbReference type="NCBI Taxonomy" id="36022"/>
    <lineage>
        <taxon>Eukaryota</taxon>
        <taxon>Fungi</taxon>
        <taxon>Dikarya</taxon>
        <taxon>Ascomycota</taxon>
        <taxon>Saccharomycotina</taxon>
        <taxon>Saccharomycetes</taxon>
        <taxon>Phaffomycetales</taxon>
        <taxon>Phaffomycetaceae</taxon>
        <taxon>Cyberlindnera</taxon>
    </lineage>
</organism>
<reference evidence="5" key="1">
    <citation type="journal article" date="2017" name="Genome Announc.">
        <title>Genome sequences of Cyberlindnera fabianii 65, Pichia kudriavzevii 129, and Saccharomyces cerevisiae 131 isolated from fermented masau fruits in Zimbabwe.</title>
        <authorList>
            <person name="van Rijswijck I.M.H."/>
            <person name="Derks M.F.L."/>
            <person name="Abee T."/>
            <person name="de Ridder D."/>
            <person name="Smid E.J."/>
        </authorList>
    </citation>
    <scope>NUCLEOTIDE SEQUENCE [LARGE SCALE GENOMIC DNA]</scope>
    <source>
        <strain evidence="5">65</strain>
    </source>
</reference>
<dbReference type="STRING" id="36022.A0A1V2L0H3"/>
<feature type="transmembrane region" description="Helical" evidence="2">
    <location>
        <begin position="398"/>
        <end position="420"/>
    </location>
</feature>
<protein>
    <recommendedName>
        <fullName evidence="6">Galactose oxidase</fullName>
    </recommendedName>
</protein>
<evidence type="ECO:0000256" key="2">
    <source>
        <dbReference type="SAM" id="Phobius"/>
    </source>
</evidence>
<accession>A0A1V2L0H3</accession>
<dbReference type="EMBL" id="MPUK01000018">
    <property type="protein sequence ID" value="ONH64726.1"/>
    <property type="molecule type" value="Genomic_DNA"/>
</dbReference>
<feature type="chain" id="PRO_5012866686" description="Galactose oxidase" evidence="3">
    <location>
        <begin position="16"/>
        <end position="674"/>
    </location>
</feature>
<evidence type="ECO:0000256" key="1">
    <source>
        <dbReference type="SAM" id="MobiDB-lite"/>
    </source>
</evidence>
<keyword evidence="2" id="KW-1133">Transmembrane helix</keyword>
<evidence type="ECO:0000313" key="5">
    <source>
        <dbReference type="Proteomes" id="UP000189513"/>
    </source>
</evidence>
<dbReference type="VEuPathDB" id="FungiDB:BON22_5417"/>
<keyword evidence="2" id="KW-0472">Membrane</keyword>
<evidence type="ECO:0008006" key="6">
    <source>
        <dbReference type="Google" id="ProtNLM"/>
    </source>
</evidence>
<keyword evidence="5" id="KW-1185">Reference proteome</keyword>
<evidence type="ECO:0000256" key="3">
    <source>
        <dbReference type="SAM" id="SignalP"/>
    </source>
</evidence>
<comment type="caution">
    <text evidence="4">The sequence shown here is derived from an EMBL/GenBank/DDBJ whole genome shotgun (WGS) entry which is preliminary data.</text>
</comment>
<dbReference type="AlphaFoldDB" id="A0A1V2L0H3"/>
<sequence length="674" mass="73988">MRHMALLSLLGVVHATWDTLVSPSTKKAYLKLSTNDLIEVDFLDKFTSGQSVTTSSLIDAPTKGNYSLALANGQLYAFFQDSDDEMINILELNDNNEWDTLTFDTTLSQNTTQFYTDSTLMTSYDSKSGKELIYIYGGRQSNSITNRLLELNPTKKTLQSVMTSVAPTSFYGASNAILDINAKANILIGGKASSGWVSMFQIALWEYGSWTFKTVKSAEFSVNSRINPLVIPVFSNDSANADSMVVIGGELGNNWASPYVLRLNMTDEWKWQNITGKGDFKPKTCIGAVVVDDTLISISKGSASNKRDGTGYQLNLYDVKNFDTTKSFSLSISSSVPTTSSASSSSKESSTSSQKSSQTSANSISSHTTSVVAATTSAVASASTTAVSHNSGSSKSTIAIATVVPIVAIALIAIIAFFLWKRYIRGSHYVNDSDSSSSTTAYSDEYFKAMVSDQASITSWNYKRDEYTRKLTTTPTLQKRQSVDAFTFEGTTPVSTPQQIHHSHQTASALPFMKGLYSRPSPARTRTRASGPFANPEDYEDMQDQMYSQYNNQSKASLRSGSGVADDEENKIDEFLGERDVQVLVSSKRRSKLRITNPDLADLDEDVESLKHDNEVMSTDTGSTIYDHEGEMLGQKLDQLDFGDERGYIEEILKAFGDEEMLDSSNDKTNDFQL</sequence>
<keyword evidence="3" id="KW-0732">Signal</keyword>
<dbReference type="Gene3D" id="2.120.10.80">
    <property type="entry name" value="Kelch-type beta propeller"/>
    <property type="match status" value="1"/>
</dbReference>
<dbReference type="OMA" id="GWLNMYQ"/>
<evidence type="ECO:0000313" key="4">
    <source>
        <dbReference type="EMBL" id="ONH64726.1"/>
    </source>
</evidence>
<keyword evidence="2" id="KW-0812">Transmembrane</keyword>
<name>A0A1V2L0H3_CYBFA</name>
<feature type="region of interest" description="Disordered" evidence="1">
    <location>
        <begin position="332"/>
        <end position="362"/>
    </location>
</feature>
<feature type="signal peptide" evidence="3">
    <location>
        <begin position="1"/>
        <end position="15"/>
    </location>
</feature>